<evidence type="ECO:0000313" key="4">
    <source>
        <dbReference type="Proteomes" id="UP000034793"/>
    </source>
</evidence>
<proteinExistence type="predicted"/>
<dbReference type="Pfam" id="PF09851">
    <property type="entry name" value="SHOCT"/>
    <property type="match status" value="1"/>
</dbReference>
<keyword evidence="1" id="KW-1133">Transmembrane helix</keyword>
<protein>
    <recommendedName>
        <fullName evidence="2">SHOCT domain-containing protein</fullName>
    </recommendedName>
</protein>
<evidence type="ECO:0000259" key="2">
    <source>
        <dbReference type="Pfam" id="PF09851"/>
    </source>
</evidence>
<dbReference type="InterPro" id="IPR018649">
    <property type="entry name" value="SHOCT"/>
</dbReference>
<dbReference type="EMBL" id="LBXL01000004">
    <property type="protein sequence ID" value="KKR30576.1"/>
    <property type="molecule type" value="Genomic_DNA"/>
</dbReference>
<dbReference type="PATRIC" id="fig|1618552.3.peg.125"/>
<accession>A0A0G0PZP5</accession>
<evidence type="ECO:0000256" key="1">
    <source>
        <dbReference type="SAM" id="Phobius"/>
    </source>
</evidence>
<feature type="domain" description="SHOCT" evidence="2">
    <location>
        <begin position="183"/>
        <end position="208"/>
    </location>
</feature>
<name>A0A0G0PZP5_9BACT</name>
<feature type="transmembrane region" description="Helical" evidence="1">
    <location>
        <begin position="147"/>
        <end position="171"/>
    </location>
</feature>
<gene>
    <name evidence="3" type="ORF">UT61_C0004G0003</name>
</gene>
<comment type="caution">
    <text evidence="3">The sequence shown here is derived from an EMBL/GenBank/DDBJ whole genome shotgun (WGS) entry which is preliminary data.</text>
</comment>
<reference evidence="3 4" key="1">
    <citation type="journal article" date="2015" name="Nature">
        <title>rRNA introns, odd ribosomes, and small enigmatic genomes across a large radiation of phyla.</title>
        <authorList>
            <person name="Brown C.T."/>
            <person name="Hug L.A."/>
            <person name="Thomas B.C."/>
            <person name="Sharon I."/>
            <person name="Castelle C.J."/>
            <person name="Singh A."/>
            <person name="Wilkins M.J."/>
            <person name="Williams K.H."/>
            <person name="Banfield J.F."/>
        </authorList>
    </citation>
    <scope>NUCLEOTIDE SEQUENCE [LARGE SCALE GENOMIC DNA]</scope>
</reference>
<keyword evidence="1" id="KW-0472">Membrane</keyword>
<evidence type="ECO:0000313" key="3">
    <source>
        <dbReference type="EMBL" id="KKR30576.1"/>
    </source>
</evidence>
<organism evidence="3 4">
    <name type="scientific">Candidatus Woesebacteria bacterium GW2011_GWA1_39_8</name>
    <dbReference type="NCBI Taxonomy" id="1618552"/>
    <lineage>
        <taxon>Bacteria</taxon>
        <taxon>Candidatus Woeseibacteriota</taxon>
    </lineage>
</organism>
<dbReference type="AlphaFoldDB" id="A0A0G0PZP5"/>
<sequence length="209" mass="23359">MLPFLSFTLSVHVLAAESSNQQTIATDNHTAQEEAEGKEIWEKLQAEELKCEDLSGDNFGALGEYFMGQMMGDSHKAMNNRLVQMLGEDGEEQMHIVMGKRLSGCDNSAHVPSNGVGFMPMMWMMGGENLMMGSFGTNPMGTFGWGFGWIFMILFWGLVILGIVTLVKWIANQGKEQNQSKSALDVLKERYAKGEIDKKEFEEKKKDLS</sequence>
<keyword evidence="1" id="KW-0812">Transmembrane</keyword>
<dbReference type="Proteomes" id="UP000034793">
    <property type="component" value="Unassembled WGS sequence"/>
</dbReference>